<dbReference type="Proteomes" id="UP000814128">
    <property type="component" value="Unassembled WGS sequence"/>
</dbReference>
<reference evidence="1" key="2">
    <citation type="journal article" date="2022" name="New Phytol.">
        <title>Evolutionary transition to the ectomycorrhizal habit in the genomes of a hyperdiverse lineage of mushroom-forming fungi.</title>
        <authorList>
            <person name="Looney B."/>
            <person name="Miyauchi S."/>
            <person name="Morin E."/>
            <person name="Drula E."/>
            <person name="Courty P.E."/>
            <person name="Kohler A."/>
            <person name="Kuo A."/>
            <person name="LaButti K."/>
            <person name="Pangilinan J."/>
            <person name="Lipzen A."/>
            <person name="Riley R."/>
            <person name="Andreopoulos W."/>
            <person name="He G."/>
            <person name="Johnson J."/>
            <person name="Nolan M."/>
            <person name="Tritt A."/>
            <person name="Barry K.W."/>
            <person name="Grigoriev I.V."/>
            <person name="Nagy L.G."/>
            <person name="Hibbett D."/>
            <person name="Henrissat B."/>
            <person name="Matheny P.B."/>
            <person name="Labbe J."/>
            <person name="Martin F.M."/>
        </authorList>
    </citation>
    <scope>NUCLEOTIDE SEQUENCE</scope>
    <source>
        <strain evidence="1">EC-137</strain>
    </source>
</reference>
<keyword evidence="2" id="KW-1185">Reference proteome</keyword>
<protein>
    <submittedName>
        <fullName evidence="1">Uncharacterized protein</fullName>
    </submittedName>
</protein>
<dbReference type="EMBL" id="MU274192">
    <property type="protein sequence ID" value="KAI0026779.1"/>
    <property type="molecule type" value="Genomic_DNA"/>
</dbReference>
<gene>
    <name evidence="1" type="ORF">K488DRAFT_75084</name>
</gene>
<name>A0ACB8Q4V7_9AGAM</name>
<proteinExistence type="predicted"/>
<reference evidence="1" key="1">
    <citation type="submission" date="2021-02" db="EMBL/GenBank/DDBJ databases">
        <authorList>
            <consortium name="DOE Joint Genome Institute"/>
            <person name="Ahrendt S."/>
            <person name="Looney B.P."/>
            <person name="Miyauchi S."/>
            <person name="Morin E."/>
            <person name="Drula E."/>
            <person name="Courty P.E."/>
            <person name="Chicoki N."/>
            <person name="Fauchery L."/>
            <person name="Kohler A."/>
            <person name="Kuo A."/>
            <person name="Labutti K."/>
            <person name="Pangilinan J."/>
            <person name="Lipzen A."/>
            <person name="Riley R."/>
            <person name="Andreopoulos W."/>
            <person name="He G."/>
            <person name="Johnson J."/>
            <person name="Barry K.W."/>
            <person name="Grigoriev I.V."/>
            <person name="Nagy L."/>
            <person name="Hibbett D."/>
            <person name="Henrissat B."/>
            <person name="Matheny P.B."/>
            <person name="Labbe J."/>
            <person name="Martin F."/>
        </authorList>
    </citation>
    <scope>NUCLEOTIDE SEQUENCE</scope>
    <source>
        <strain evidence="1">EC-137</strain>
    </source>
</reference>
<evidence type="ECO:0000313" key="1">
    <source>
        <dbReference type="EMBL" id="KAI0026779.1"/>
    </source>
</evidence>
<organism evidence="1 2">
    <name type="scientific">Vararia minispora EC-137</name>
    <dbReference type="NCBI Taxonomy" id="1314806"/>
    <lineage>
        <taxon>Eukaryota</taxon>
        <taxon>Fungi</taxon>
        <taxon>Dikarya</taxon>
        <taxon>Basidiomycota</taxon>
        <taxon>Agaricomycotina</taxon>
        <taxon>Agaricomycetes</taxon>
        <taxon>Russulales</taxon>
        <taxon>Lachnocladiaceae</taxon>
        <taxon>Vararia</taxon>
    </lineage>
</organism>
<comment type="caution">
    <text evidence="1">The sequence shown here is derived from an EMBL/GenBank/DDBJ whole genome shotgun (WGS) entry which is preliminary data.</text>
</comment>
<accession>A0ACB8Q4V7</accession>
<evidence type="ECO:0000313" key="2">
    <source>
        <dbReference type="Proteomes" id="UP000814128"/>
    </source>
</evidence>
<sequence length="143" mass="15911">MCRPTAEDIHAARYRLDKGPLEGTILREIEYKKDGRSRDGFDNHVGRGSCEGRRNQLDDPQRRGLPARAAKGKRERAMSDKSSLYKRSRHPSARATETVSRGTAEIRPEVDQRGGSVADDKYGREELPGEQLEGKATGGCEVD</sequence>